<comment type="caution">
    <text evidence="1">The sequence shown here is derived from an EMBL/GenBank/DDBJ whole genome shotgun (WGS) entry which is preliminary data.</text>
</comment>
<dbReference type="EMBL" id="CM044702">
    <property type="protein sequence ID" value="KAI5677995.1"/>
    <property type="molecule type" value="Genomic_DNA"/>
</dbReference>
<proteinExistence type="predicted"/>
<evidence type="ECO:0000313" key="1">
    <source>
        <dbReference type="EMBL" id="KAI5677995.1"/>
    </source>
</evidence>
<name>A0ACC0BZA7_CATRO</name>
<sequence>MKTSFRPGLKFVKNQVNGRVSGLHCTWLVLHTRASSNDVDRFFTLRVDPLEEERSTLRGGPTGIYVDNASCSAVGRSPSEELARNGQGPSKPLKVVYYCEAYNLVPRGTQMPYSAEVDLVAGLGASHRMTLTMDLSFIMYSWWK</sequence>
<evidence type="ECO:0000313" key="2">
    <source>
        <dbReference type="Proteomes" id="UP001060085"/>
    </source>
</evidence>
<accession>A0ACC0BZA7</accession>
<dbReference type="Proteomes" id="UP001060085">
    <property type="component" value="Linkage Group LG02"/>
</dbReference>
<keyword evidence="2" id="KW-1185">Reference proteome</keyword>
<reference evidence="2" key="1">
    <citation type="journal article" date="2023" name="Nat. Plants">
        <title>Single-cell RNA sequencing provides a high-resolution roadmap for understanding the multicellular compartmentation of specialized metabolism.</title>
        <authorList>
            <person name="Sun S."/>
            <person name="Shen X."/>
            <person name="Li Y."/>
            <person name="Li Y."/>
            <person name="Wang S."/>
            <person name="Li R."/>
            <person name="Zhang H."/>
            <person name="Shen G."/>
            <person name="Guo B."/>
            <person name="Wei J."/>
            <person name="Xu J."/>
            <person name="St-Pierre B."/>
            <person name="Chen S."/>
            <person name="Sun C."/>
        </authorList>
    </citation>
    <scope>NUCLEOTIDE SEQUENCE [LARGE SCALE GENOMIC DNA]</scope>
</reference>
<protein>
    <submittedName>
        <fullName evidence="1">Uncharacterized protein</fullName>
    </submittedName>
</protein>
<gene>
    <name evidence="1" type="ORF">M9H77_08945</name>
</gene>
<organism evidence="1 2">
    <name type="scientific">Catharanthus roseus</name>
    <name type="common">Madagascar periwinkle</name>
    <name type="synonym">Vinca rosea</name>
    <dbReference type="NCBI Taxonomy" id="4058"/>
    <lineage>
        <taxon>Eukaryota</taxon>
        <taxon>Viridiplantae</taxon>
        <taxon>Streptophyta</taxon>
        <taxon>Embryophyta</taxon>
        <taxon>Tracheophyta</taxon>
        <taxon>Spermatophyta</taxon>
        <taxon>Magnoliopsida</taxon>
        <taxon>eudicotyledons</taxon>
        <taxon>Gunneridae</taxon>
        <taxon>Pentapetalae</taxon>
        <taxon>asterids</taxon>
        <taxon>lamiids</taxon>
        <taxon>Gentianales</taxon>
        <taxon>Apocynaceae</taxon>
        <taxon>Rauvolfioideae</taxon>
        <taxon>Vinceae</taxon>
        <taxon>Catharanthinae</taxon>
        <taxon>Catharanthus</taxon>
    </lineage>
</organism>